<reference evidence="1" key="2">
    <citation type="submission" date="2004-02" db="EMBL/GenBank/DDBJ databases">
        <authorList>
            <consortium name="Genoscope"/>
            <consortium name="Whitehead Institute Centre for Genome Research"/>
        </authorList>
    </citation>
    <scope>NUCLEOTIDE SEQUENCE</scope>
</reference>
<reference evidence="1" key="1">
    <citation type="journal article" date="2004" name="Nature">
        <title>Genome duplication in the teleost fish Tetraodon nigroviridis reveals the early vertebrate proto-karyotype.</title>
        <authorList>
            <person name="Jaillon O."/>
            <person name="Aury J.-M."/>
            <person name="Brunet F."/>
            <person name="Petit J.-L."/>
            <person name="Stange-Thomann N."/>
            <person name="Mauceli E."/>
            <person name="Bouneau L."/>
            <person name="Fischer C."/>
            <person name="Ozouf-Costaz C."/>
            <person name="Bernot A."/>
            <person name="Nicaud S."/>
            <person name="Jaffe D."/>
            <person name="Fisher S."/>
            <person name="Lutfalla G."/>
            <person name="Dossat C."/>
            <person name="Segurens B."/>
            <person name="Dasilva C."/>
            <person name="Salanoubat M."/>
            <person name="Levy M."/>
            <person name="Boudet N."/>
            <person name="Castellano S."/>
            <person name="Anthouard V."/>
            <person name="Jubin C."/>
            <person name="Castelli V."/>
            <person name="Katinka M."/>
            <person name="Vacherie B."/>
            <person name="Biemont C."/>
            <person name="Skalli Z."/>
            <person name="Cattolico L."/>
            <person name="Poulain J."/>
            <person name="De Berardinis V."/>
            <person name="Cruaud C."/>
            <person name="Duprat S."/>
            <person name="Brottier P."/>
            <person name="Coutanceau J.-P."/>
            <person name="Gouzy J."/>
            <person name="Parra G."/>
            <person name="Lardier G."/>
            <person name="Chapple C."/>
            <person name="McKernan K.J."/>
            <person name="McEwan P."/>
            <person name="Bosak S."/>
            <person name="Kellis M."/>
            <person name="Volff J.-N."/>
            <person name="Guigo R."/>
            <person name="Zody M.C."/>
            <person name="Mesirov J."/>
            <person name="Lindblad-Toh K."/>
            <person name="Birren B."/>
            <person name="Nusbaum C."/>
            <person name="Kahn D."/>
            <person name="Robinson-Rechavi M."/>
            <person name="Laudet V."/>
            <person name="Schachter V."/>
            <person name="Quetier F."/>
            <person name="Saurin W."/>
            <person name="Scarpelli C."/>
            <person name="Wincker P."/>
            <person name="Lander E.S."/>
            <person name="Weissenbach J."/>
            <person name="Roest Crollius H."/>
        </authorList>
    </citation>
    <scope>NUCLEOTIDE SEQUENCE [LARGE SCALE GENOMIC DNA]</scope>
</reference>
<sequence length="27" mass="2734">GGLGGTRRGGADVCERLRGRRAASAYA</sequence>
<dbReference type="KEGG" id="tng:GSTEN00035807G001"/>
<name>Q4RED5_TETNG</name>
<feature type="non-terminal residue" evidence="1">
    <location>
        <position position="27"/>
    </location>
</feature>
<comment type="caution">
    <text evidence="1">The sequence shown here is derived from an EMBL/GenBank/DDBJ whole genome shotgun (WGS) entry which is preliminary data.</text>
</comment>
<dbReference type="AlphaFoldDB" id="Q4RED5"/>
<feature type="non-terminal residue" evidence="1">
    <location>
        <position position="1"/>
    </location>
</feature>
<dbReference type="EMBL" id="CAAE01015123">
    <property type="protein sequence ID" value="CAG13247.1"/>
    <property type="molecule type" value="Genomic_DNA"/>
</dbReference>
<gene>
    <name evidence="1" type="ORF">GSTENG00035807001</name>
</gene>
<evidence type="ECO:0000313" key="1">
    <source>
        <dbReference type="EMBL" id="CAG13247.1"/>
    </source>
</evidence>
<proteinExistence type="predicted"/>
<protein>
    <submittedName>
        <fullName evidence="1">(spotted green pufferfish) hypothetical protein</fullName>
    </submittedName>
</protein>
<accession>Q4RED5</accession>
<organism evidence="1">
    <name type="scientific">Tetraodon nigroviridis</name>
    <name type="common">Spotted green pufferfish</name>
    <name type="synonym">Chelonodon nigroviridis</name>
    <dbReference type="NCBI Taxonomy" id="99883"/>
    <lineage>
        <taxon>Eukaryota</taxon>
        <taxon>Metazoa</taxon>
        <taxon>Chordata</taxon>
        <taxon>Craniata</taxon>
        <taxon>Vertebrata</taxon>
        <taxon>Euteleostomi</taxon>
        <taxon>Actinopterygii</taxon>
        <taxon>Neopterygii</taxon>
        <taxon>Teleostei</taxon>
        <taxon>Neoteleostei</taxon>
        <taxon>Acanthomorphata</taxon>
        <taxon>Eupercaria</taxon>
        <taxon>Tetraodontiformes</taxon>
        <taxon>Tetradontoidea</taxon>
        <taxon>Tetraodontidae</taxon>
        <taxon>Tetraodon</taxon>
    </lineage>
</organism>